<name>A0A433X820_9HYPH</name>
<gene>
    <name evidence="5" type="ORF">EMQ25_13020</name>
</gene>
<dbReference type="GO" id="GO:0045892">
    <property type="term" value="P:negative regulation of DNA-templated transcription"/>
    <property type="evidence" value="ECO:0007669"/>
    <property type="project" value="TreeGrafter"/>
</dbReference>
<evidence type="ECO:0000313" key="5">
    <source>
        <dbReference type="EMBL" id="RUT30231.1"/>
    </source>
</evidence>
<dbReference type="CDD" id="cd07377">
    <property type="entry name" value="WHTH_GntR"/>
    <property type="match status" value="1"/>
</dbReference>
<evidence type="ECO:0000256" key="3">
    <source>
        <dbReference type="ARBA" id="ARBA00023163"/>
    </source>
</evidence>
<dbReference type="Gene3D" id="1.10.10.10">
    <property type="entry name" value="Winged helix-like DNA-binding domain superfamily/Winged helix DNA-binding domain"/>
    <property type="match status" value="1"/>
</dbReference>
<keyword evidence="6" id="KW-1185">Reference proteome</keyword>
<dbReference type="Pfam" id="PF07702">
    <property type="entry name" value="UTRA"/>
    <property type="match status" value="1"/>
</dbReference>
<dbReference type="Proteomes" id="UP000281547">
    <property type="component" value="Unassembled WGS sequence"/>
</dbReference>
<keyword evidence="3" id="KW-0804">Transcription</keyword>
<dbReference type="GO" id="GO:0003700">
    <property type="term" value="F:DNA-binding transcription factor activity"/>
    <property type="evidence" value="ECO:0007669"/>
    <property type="project" value="InterPro"/>
</dbReference>
<dbReference type="InterPro" id="IPR028978">
    <property type="entry name" value="Chorismate_lyase_/UTRA_dom_sf"/>
</dbReference>
<feature type="domain" description="HTH gntR-type" evidence="4">
    <location>
        <begin position="24"/>
        <end position="92"/>
    </location>
</feature>
<dbReference type="SMART" id="SM00345">
    <property type="entry name" value="HTH_GNTR"/>
    <property type="match status" value="1"/>
</dbReference>
<dbReference type="InterPro" id="IPR036388">
    <property type="entry name" value="WH-like_DNA-bd_sf"/>
</dbReference>
<proteinExistence type="predicted"/>
<dbReference type="InterPro" id="IPR050679">
    <property type="entry name" value="Bact_HTH_transcr_reg"/>
</dbReference>
<dbReference type="AlphaFoldDB" id="A0A433X820"/>
<dbReference type="SUPFAM" id="SSF64288">
    <property type="entry name" value="Chorismate lyase-like"/>
    <property type="match status" value="1"/>
</dbReference>
<evidence type="ECO:0000256" key="1">
    <source>
        <dbReference type="ARBA" id="ARBA00023015"/>
    </source>
</evidence>
<dbReference type="InterPro" id="IPR036390">
    <property type="entry name" value="WH_DNA-bd_sf"/>
</dbReference>
<dbReference type="EMBL" id="RZNJ01000004">
    <property type="protein sequence ID" value="RUT30231.1"/>
    <property type="molecule type" value="Genomic_DNA"/>
</dbReference>
<accession>A0A433X820</accession>
<reference evidence="5 6" key="1">
    <citation type="journal article" date="2016" name="Int. J. Syst. Evol. Microbiol.">
        <title>Arsenicitalea aurantiaca gen. nov., sp. nov., a new member of the family Hyphomicrobiaceae, isolated from high-arsenic sediment.</title>
        <authorList>
            <person name="Mu Y."/>
            <person name="Zhou L."/>
            <person name="Zeng X.C."/>
            <person name="Liu L."/>
            <person name="Pan Y."/>
            <person name="Chen X."/>
            <person name="Wang J."/>
            <person name="Li S."/>
            <person name="Li W.J."/>
            <person name="Wang Y."/>
        </authorList>
    </citation>
    <scope>NUCLEOTIDE SEQUENCE [LARGE SCALE GENOMIC DNA]</scope>
    <source>
        <strain evidence="5 6">42-50</strain>
    </source>
</reference>
<dbReference type="PANTHER" id="PTHR44846">
    <property type="entry name" value="MANNOSYL-D-GLYCERATE TRANSPORT/METABOLISM SYSTEM REPRESSOR MNGR-RELATED"/>
    <property type="match status" value="1"/>
</dbReference>
<dbReference type="Pfam" id="PF00392">
    <property type="entry name" value="GntR"/>
    <property type="match status" value="1"/>
</dbReference>
<sequence length="266" mass="29463">MSRPRAELMLPPDLRSAIDPKAPLPLFVQIKEALLHGLRNGAWDAESPIPSERQLMTELGVSRATVRQAIQELEIEGWLVRRQGRGTFPHAPKVEQRLELLAGFSDNMRAQGLEPSSRLVGRRLANADPRVARALGILPGAPVALIERVRLVNADPLLYEISAINEALAPDLLEQDLSGSLYALLGRRYRLVLAHGEETLEAVAADRDLARHLDIPEGSPLVYTERTVSTDRGQAVEFTRRWGRGDKSSFRVTLSGGNTQITRKHD</sequence>
<dbReference type="RefSeq" id="WP_127189012.1">
    <property type="nucleotide sequence ID" value="NZ_RZNJ01000004.1"/>
</dbReference>
<organism evidence="5 6">
    <name type="scientific">Arsenicitalea aurantiaca</name>
    <dbReference type="NCBI Taxonomy" id="1783274"/>
    <lineage>
        <taxon>Bacteria</taxon>
        <taxon>Pseudomonadati</taxon>
        <taxon>Pseudomonadota</taxon>
        <taxon>Alphaproteobacteria</taxon>
        <taxon>Hyphomicrobiales</taxon>
        <taxon>Devosiaceae</taxon>
        <taxon>Arsenicitalea</taxon>
    </lineage>
</organism>
<dbReference type="OrthoDB" id="7334968at2"/>
<dbReference type="SMART" id="SM00866">
    <property type="entry name" value="UTRA"/>
    <property type="match status" value="1"/>
</dbReference>
<dbReference type="GO" id="GO:0003677">
    <property type="term" value="F:DNA binding"/>
    <property type="evidence" value="ECO:0007669"/>
    <property type="project" value="UniProtKB-KW"/>
</dbReference>
<comment type="caution">
    <text evidence="5">The sequence shown here is derived from an EMBL/GenBank/DDBJ whole genome shotgun (WGS) entry which is preliminary data.</text>
</comment>
<evidence type="ECO:0000259" key="4">
    <source>
        <dbReference type="PROSITE" id="PS50949"/>
    </source>
</evidence>
<dbReference type="PRINTS" id="PR00035">
    <property type="entry name" value="HTHGNTR"/>
</dbReference>
<dbReference type="PROSITE" id="PS50949">
    <property type="entry name" value="HTH_GNTR"/>
    <property type="match status" value="1"/>
</dbReference>
<keyword evidence="2" id="KW-0238">DNA-binding</keyword>
<dbReference type="SUPFAM" id="SSF46785">
    <property type="entry name" value="Winged helix' DNA-binding domain"/>
    <property type="match status" value="1"/>
</dbReference>
<keyword evidence="1" id="KW-0805">Transcription regulation</keyword>
<dbReference type="InterPro" id="IPR000524">
    <property type="entry name" value="Tscrpt_reg_HTH_GntR"/>
</dbReference>
<dbReference type="PANTHER" id="PTHR44846:SF1">
    <property type="entry name" value="MANNOSYL-D-GLYCERATE TRANSPORT_METABOLISM SYSTEM REPRESSOR MNGR-RELATED"/>
    <property type="match status" value="1"/>
</dbReference>
<evidence type="ECO:0000256" key="2">
    <source>
        <dbReference type="ARBA" id="ARBA00023125"/>
    </source>
</evidence>
<protein>
    <submittedName>
        <fullName evidence="5">GntR family transcriptional regulator</fullName>
    </submittedName>
</protein>
<dbReference type="InterPro" id="IPR011663">
    <property type="entry name" value="UTRA"/>
</dbReference>
<evidence type="ECO:0000313" key="6">
    <source>
        <dbReference type="Proteomes" id="UP000281547"/>
    </source>
</evidence>
<dbReference type="Gene3D" id="3.40.1410.10">
    <property type="entry name" value="Chorismate lyase-like"/>
    <property type="match status" value="1"/>
</dbReference>